<dbReference type="PANTHER" id="PTHR48081:SF33">
    <property type="entry name" value="KYNURENINE FORMAMIDASE"/>
    <property type="match status" value="1"/>
</dbReference>
<keyword evidence="1 3" id="KW-0378">Hydrolase</keyword>
<feature type="domain" description="BD-FAE-like" evidence="2">
    <location>
        <begin position="76"/>
        <end position="171"/>
    </location>
</feature>
<accession>A0A1W6ZZ55</accession>
<evidence type="ECO:0000259" key="2">
    <source>
        <dbReference type="Pfam" id="PF20434"/>
    </source>
</evidence>
<dbReference type="STRING" id="1235591.CAK95_00430"/>
<dbReference type="Proteomes" id="UP000194137">
    <property type="component" value="Chromosome"/>
</dbReference>
<name>A0A1W6ZZ55_9HYPH</name>
<organism evidence="3 4">
    <name type="scientific">Pseudorhodoplanes sinuspersici</name>
    <dbReference type="NCBI Taxonomy" id="1235591"/>
    <lineage>
        <taxon>Bacteria</taxon>
        <taxon>Pseudomonadati</taxon>
        <taxon>Pseudomonadota</taxon>
        <taxon>Alphaproteobacteria</taxon>
        <taxon>Hyphomicrobiales</taxon>
        <taxon>Pseudorhodoplanes</taxon>
    </lineage>
</organism>
<dbReference type="EMBL" id="CP021112">
    <property type="protein sequence ID" value="ARQ02677.1"/>
    <property type="molecule type" value="Genomic_DNA"/>
</dbReference>
<dbReference type="OrthoDB" id="9771666at2"/>
<reference evidence="3 4" key="1">
    <citation type="submission" date="2017-05" db="EMBL/GenBank/DDBJ databases">
        <title>Full genome sequence of Pseudorhodoplanes sinuspersici.</title>
        <authorList>
            <person name="Dastgheib S.M.M."/>
            <person name="Shavandi M."/>
            <person name="Tirandaz H."/>
        </authorList>
    </citation>
    <scope>NUCLEOTIDE SEQUENCE [LARGE SCALE GENOMIC DNA]</scope>
    <source>
        <strain evidence="3 4">RIPI110</strain>
    </source>
</reference>
<evidence type="ECO:0000313" key="3">
    <source>
        <dbReference type="EMBL" id="ARQ02677.1"/>
    </source>
</evidence>
<proteinExistence type="predicted"/>
<protein>
    <submittedName>
        <fullName evidence="3">Alpha/beta hydrolase</fullName>
    </submittedName>
</protein>
<dbReference type="AlphaFoldDB" id="A0A1W6ZZ55"/>
<dbReference type="InterPro" id="IPR050300">
    <property type="entry name" value="GDXG_lipolytic_enzyme"/>
</dbReference>
<evidence type="ECO:0000256" key="1">
    <source>
        <dbReference type="ARBA" id="ARBA00022801"/>
    </source>
</evidence>
<evidence type="ECO:0000313" key="4">
    <source>
        <dbReference type="Proteomes" id="UP000194137"/>
    </source>
</evidence>
<dbReference type="InterPro" id="IPR029058">
    <property type="entry name" value="AB_hydrolase_fold"/>
</dbReference>
<dbReference type="PANTHER" id="PTHR48081">
    <property type="entry name" value="AB HYDROLASE SUPERFAMILY PROTEIN C4A8.06C"/>
    <property type="match status" value="1"/>
</dbReference>
<dbReference type="GO" id="GO:0016787">
    <property type="term" value="F:hydrolase activity"/>
    <property type="evidence" value="ECO:0007669"/>
    <property type="project" value="UniProtKB-KW"/>
</dbReference>
<dbReference type="RefSeq" id="WP_086091108.1">
    <property type="nucleotide sequence ID" value="NZ_CP021112.1"/>
</dbReference>
<sequence>MKDLTNVAFAVADPRSTWTSLTQGERDAAYDNNGAVADSPALIEKRNRGSAAYRKAHPAGLDIPYGPKERNRWDLYPAKNADAPCLVFIHGGYWQRNTREDFATFMAGVQAHGWSAALPGYSLAPEAKLGDIVGEIRAALDWLKAEGPKHGIAGPVILSGWSAGGHLTAMALDHPLVAAGFAISGVYDLEALRDTKLNQLLQLTDDEIATLSPLRLPMVNKPMTIAYGTAELPALVNDSRNLHAMRAAAHAPGVLLPVAHANHFNILEQLADPEGQLTLAALDLARACKIGESHTGRAA</sequence>
<dbReference type="SUPFAM" id="SSF53474">
    <property type="entry name" value="alpha/beta-Hydrolases"/>
    <property type="match status" value="1"/>
</dbReference>
<keyword evidence="4" id="KW-1185">Reference proteome</keyword>
<dbReference type="Gene3D" id="3.40.50.1820">
    <property type="entry name" value="alpha/beta hydrolase"/>
    <property type="match status" value="1"/>
</dbReference>
<dbReference type="KEGG" id="psin:CAK95_00430"/>
<gene>
    <name evidence="3" type="ORF">CAK95_00430</name>
</gene>
<dbReference type="InterPro" id="IPR049492">
    <property type="entry name" value="BD-FAE-like_dom"/>
</dbReference>
<dbReference type="Pfam" id="PF20434">
    <property type="entry name" value="BD-FAE"/>
    <property type="match status" value="1"/>
</dbReference>